<keyword evidence="4" id="KW-1185">Reference proteome</keyword>
<evidence type="ECO:0000313" key="4">
    <source>
        <dbReference type="Proteomes" id="UP000317178"/>
    </source>
</evidence>
<protein>
    <submittedName>
        <fullName evidence="3">Uncharacterized protein</fullName>
    </submittedName>
</protein>
<dbReference type="KEGG" id="plon:Pla110_01250"/>
<keyword evidence="2" id="KW-0812">Transmembrane</keyword>
<dbReference type="OrthoDB" id="10015258at2"/>
<keyword evidence="2" id="KW-0472">Membrane</keyword>
<feature type="transmembrane region" description="Helical" evidence="2">
    <location>
        <begin position="7"/>
        <end position="32"/>
    </location>
</feature>
<evidence type="ECO:0000313" key="3">
    <source>
        <dbReference type="EMBL" id="QDU78424.1"/>
    </source>
</evidence>
<feature type="compositionally biased region" description="Basic and acidic residues" evidence="1">
    <location>
        <begin position="56"/>
        <end position="111"/>
    </location>
</feature>
<evidence type="ECO:0000256" key="2">
    <source>
        <dbReference type="SAM" id="Phobius"/>
    </source>
</evidence>
<accession>A0A518CGX5</accession>
<proteinExistence type="predicted"/>
<dbReference type="Proteomes" id="UP000317178">
    <property type="component" value="Chromosome"/>
</dbReference>
<organism evidence="3 4">
    <name type="scientific">Polystyrenella longa</name>
    <dbReference type="NCBI Taxonomy" id="2528007"/>
    <lineage>
        <taxon>Bacteria</taxon>
        <taxon>Pseudomonadati</taxon>
        <taxon>Planctomycetota</taxon>
        <taxon>Planctomycetia</taxon>
        <taxon>Planctomycetales</taxon>
        <taxon>Planctomycetaceae</taxon>
        <taxon>Polystyrenella</taxon>
    </lineage>
</organism>
<dbReference type="RefSeq" id="WP_144992159.1">
    <property type="nucleotide sequence ID" value="NZ_CP036281.1"/>
</dbReference>
<feature type="region of interest" description="Disordered" evidence="1">
    <location>
        <begin position="39"/>
        <end position="191"/>
    </location>
</feature>
<gene>
    <name evidence="3" type="ORF">Pla110_01250</name>
</gene>
<feature type="compositionally biased region" description="Basic and acidic residues" evidence="1">
    <location>
        <begin position="178"/>
        <end position="189"/>
    </location>
</feature>
<evidence type="ECO:0000256" key="1">
    <source>
        <dbReference type="SAM" id="MobiDB-lite"/>
    </source>
</evidence>
<dbReference type="AlphaFoldDB" id="A0A518CGX5"/>
<sequence>MITDFNFGLLAVGVEEVVTAVFLIITFLSWVFQAINSKQQEKDEKKAKAGRPRGKQKQEQKESFESEIERFLKEVNDPNADRNESRHDDSRHERDRDRQRVRREDRERRPEPMASTRTSPSARTLEEEFEIEIIDEPAPSPAQRRRRQRQRERDEARKAGAAAQKAEARPKIKKERKSLRDRDRVEKKLGTGVSSHVEEYLDRDATANKAHYSSLGQGVSSSVTAHLGSIEATPGPDASEIRADKVRALFANQETLRQAILVNEILSKPKSLR</sequence>
<name>A0A518CGX5_9PLAN</name>
<keyword evidence="2" id="KW-1133">Transmembrane helix</keyword>
<dbReference type="EMBL" id="CP036281">
    <property type="protein sequence ID" value="QDU78424.1"/>
    <property type="molecule type" value="Genomic_DNA"/>
</dbReference>
<reference evidence="3 4" key="1">
    <citation type="submission" date="2019-02" db="EMBL/GenBank/DDBJ databases">
        <title>Deep-cultivation of Planctomycetes and their phenomic and genomic characterization uncovers novel biology.</title>
        <authorList>
            <person name="Wiegand S."/>
            <person name="Jogler M."/>
            <person name="Boedeker C."/>
            <person name="Pinto D."/>
            <person name="Vollmers J."/>
            <person name="Rivas-Marin E."/>
            <person name="Kohn T."/>
            <person name="Peeters S.H."/>
            <person name="Heuer A."/>
            <person name="Rast P."/>
            <person name="Oberbeckmann S."/>
            <person name="Bunk B."/>
            <person name="Jeske O."/>
            <person name="Meyerdierks A."/>
            <person name="Storesund J.E."/>
            <person name="Kallscheuer N."/>
            <person name="Luecker S."/>
            <person name="Lage O.M."/>
            <person name="Pohl T."/>
            <person name="Merkel B.J."/>
            <person name="Hornburger P."/>
            <person name="Mueller R.-W."/>
            <person name="Bruemmer F."/>
            <person name="Labrenz M."/>
            <person name="Spormann A.M."/>
            <person name="Op den Camp H."/>
            <person name="Overmann J."/>
            <person name="Amann R."/>
            <person name="Jetten M.S.M."/>
            <person name="Mascher T."/>
            <person name="Medema M.H."/>
            <person name="Devos D.P."/>
            <person name="Kaster A.-K."/>
            <person name="Ovreas L."/>
            <person name="Rohde M."/>
            <person name="Galperin M.Y."/>
            <person name="Jogler C."/>
        </authorList>
    </citation>
    <scope>NUCLEOTIDE SEQUENCE [LARGE SCALE GENOMIC DNA]</scope>
    <source>
        <strain evidence="3 4">Pla110</strain>
    </source>
</reference>